<keyword evidence="1" id="KW-1133">Transmembrane helix</keyword>
<keyword evidence="1" id="KW-0812">Transmembrane</keyword>
<dbReference type="RefSeq" id="XP_041295560.1">
    <property type="nucleotide sequence ID" value="XM_041436441.1"/>
</dbReference>
<sequence>MTVIPILPKPHGPPLNLPTFVPQCLVLQMIIKLRGLSLFCTLLYFTLLTRRLSVLFFCEHARLPLGRSMSIFHIWIALLLVLMSWSAHVT</sequence>
<dbReference type="EMBL" id="JABBWM010000013">
    <property type="protein sequence ID" value="KAG2113002.1"/>
    <property type="molecule type" value="Genomic_DNA"/>
</dbReference>
<evidence type="ECO:0000256" key="1">
    <source>
        <dbReference type="SAM" id="Phobius"/>
    </source>
</evidence>
<dbReference type="GeneID" id="64698700"/>
<gene>
    <name evidence="2" type="ORF">F5147DRAFT_682267</name>
</gene>
<organism evidence="2 3">
    <name type="scientific">Suillus discolor</name>
    <dbReference type="NCBI Taxonomy" id="1912936"/>
    <lineage>
        <taxon>Eukaryota</taxon>
        <taxon>Fungi</taxon>
        <taxon>Dikarya</taxon>
        <taxon>Basidiomycota</taxon>
        <taxon>Agaricomycotina</taxon>
        <taxon>Agaricomycetes</taxon>
        <taxon>Agaricomycetidae</taxon>
        <taxon>Boletales</taxon>
        <taxon>Suillineae</taxon>
        <taxon>Suillaceae</taxon>
        <taxon>Suillus</taxon>
    </lineage>
</organism>
<feature type="transmembrane region" description="Helical" evidence="1">
    <location>
        <begin position="69"/>
        <end position="87"/>
    </location>
</feature>
<protein>
    <submittedName>
        <fullName evidence="2">Uncharacterized protein</fullName>
    </submittedName>
</protein>
<dbReference type="AlphaFoldDB" id="A0A9P7FD15"/>
<proteinExistence type="predicted"/>
<feature type="transmembrane region" description="Helical" evidence="1">
    <location>
        <begin position="20"/>
        <end position="48"/>
    </location>
</feature>
<accession>A0A9P7FD15</accession>
<keyword evidence="1" id="KW-0472">Membrane</keyword>
<comment type="caution">
    <text evidence="2">The sequence shown here is derived from an EMBL/GenBank/DDBJ whole genome shotgun (WGS) entry which is preliminary data.</text>
</comment>
<keyword evidence="3" id="KW-1185">Reference proteome</keyword>
<name>A0A9P7FD15_9AGAM</name>
<reference evidence="2" key="1">
    <citation type="journal article" date="2020" name="New Phytol.">
        <title>Comparative genomics reveals dynamic genome evolution in host specialist ectomycorrhizal fungi.</title>
        <authorList>
            <person name="Lofgren L.A."/>
            <person name="Nguyen N.H."/>
            <person name="Vilgalys R."/>
            <person name="Ruytinx J."/>
            <person name="Liao H.L."/>
            <person name="Branco S."/>
            <person name="Kuo A."/>
            <person name="LaButti K."/>
            <person name="Lipzen A."/>
            <person name="Andreopoulos W."/>
            <person name="Pangilinan J."/>
            <person name="Riley R."/>
            <person name="Hundley H."/>
            <person name="Na H."/>
            <person name="Barry K."/>
            <person name="Grigoriev I.V."/>
            <person name="Stajich J.E."/>
            <person name="Kennedy P.G."/>
        </authorList>
    </citation>
    <scope>NUCLEOTIDE SEQUENCE</scope>
    <source>
        <strain evidence="2">FC423</strain>
    </source>
</reference>
<evidence type="ECO:0000313" key="3">
    <source>
        <dbReference type="Proteomes" id="UP000823399"/>
    </source>
</evidence>
<evidence type="ECO:0000313" key="2">
    <source>
        <dbReference type="EMBL" id="KAG2113002.1"/>
    </source>
</evidence>
<dbReference type="Proteomes" id="UP000823399">
    <property type="component" value="Unassembled WGS sequence"/>
</dbReference>